<comment type="caution">
    <text evidence="2">The sequence shown here is derived from an EMBL/GenBank/DDBJ whole genome shotgun (WGS) entry which is preliminary data.</text>
</comment>
<reference evidence="2" key="1">
    <citation type="submission" date="2019-05" db="EMBL/GenBank/DDBJ databases">
        <title>The de novo reference genome and transcriptome assemblies of the wild tomato species Solanum chilense.</title>
        <authorList>
            <person name="Stam R."/>
            <person name="Nosenko T."/>
            <person name="Hoerger A.C."/>
            <person name="Stephan W."/>
            <person name="Seidel M.A."/>
            <person name="Kuhn J.M.M."/>
            <person name="Haberer G."/>
            <person name="Tellier A."/>
        </authorList>
    </citation>
    <scope>NUCLEOTIDE SEQUENCE</scope>
    <source>
        <tissue evidence="2">Mature leaves</tissue>
    </source>
</reference>
<organism evidence="2">
    <name type="scientific">Solanum chilense</name>
    <name type="common">Tomato</name>
    <name type="synonym">Lycopersicon chilense</name>
    <dbReference type="NCBI Taxonomy" id="4083"/>
    <lineage>
        <taxon>Eukaryota</taxon>
        <taxon>Viridiplantae</taxon>
        <taxon>Streptophyta</taxon>
        <taxon>Embryophyta</taxon>
        <taxon>Tracheophyta</taxon>
        <taxon>Spermatophyta</taxon>
        <taxon>Magnoliopsida</taxon>
        <taxon>eudicotyledons</taxon>
        <taxon>Gunneridae</taxon>
        <taxon>Pentapetalae</taxon>
        <taxon>asterids</taxon>
        <taxon>lamiids</taxon>
        <taxon>Solanales</taxon>
        <taxon>Solanaceae</taxon>
        <taxon>Solanoideae</taxon>
        <taxon>Solaneae</taxon>
        <taxon>Solanum</taxon>
        <taxon>Solanum subgen. Lycopersicon</taxon>
    </lineage>
</organism>
<dbReference type="EMBL" id="RXGB01000217">
    <property type="protein sequence ID" value="TMX04502.1"/>
    <property type="molecule type" value="Genomic_DNA"/>
</dbReference>
<evidence type="ECO:0000256" key="1">
    <source>
        <dbReference type="SAM" id="MobiDB-lite"/>
    </source>
</evidence>
<accession>A0A6N2CI75</accession>
<sequence length="109" mass="12072">MNTRRTVARRHDEEIANAGFPPRGNQVPTLEKVANDDQALPMTDGDIRETFLQMAQTITTQAKVITTQAKSMTTKANPEVVPRANPHVGTMASHLRDFTTMNPLLFISP</sequence>
<name>A0A6N2CI75_SOLCI</name>
<feature type="region of interest" description="Disordered" evidence="1">
    <location>
        <begin position="1"/>
        <end position="28"/>
    </location>
</feature>
<gene>
    <name evidence="2" type="ORF">EJD97_007967</name>
</gene>
<proteinExistence type="predicted"/>
<evidence type="ECO:0000313" key="2">
    <source>
        <dbReference type="EMBL" id="TMX04502.1"/>
    </source>
</evidence>
<dbReference type="AlphaFoldDB" id="A0A6N2CI75"/>
<protein>
    <submittedName>
        <fullName evidence="2">Uncharacterized protein</fullName>
    </submittedName>
</protein>